<dbReference type="AlphaFoldDB" id="A0AAV4CAT8"/>
<reference evidence="1 2" key="1">
    <citation type="journal article" date="2021" name="Elife">
        <title>Chloroplast acquisition without the gene transfer in kleptoplastic sea slugs, Plakobranchus ocellatus.</title>
        <authorList>
            <person name="Maeda T."/>
            <person name="Takahashi S."/>
            <person name="Yoshida T."/>
            <person name="Shimamura S."/>
            <person name="Takaki Y."/>
            <person name="Nagai Y."/>
            <person name="Toyoda A."/>
            <person name="Suzuki Y."/>
            <person name="Arimoto A."/>
            <person name="Ishii H."/>
            <person name="Satoh N."/>
            <person name="Nishiyama T."/>
            <person name="Hasebe M."/>
            <person name="Maruyama T."/>
            <person name="Minagawa J."/>
            <person name="Obokata J."/>
            <person name="Shigenobu S."/>
        </authorList>
    </citation>
    <scope>NUCLEOTIDE SEQUENCE [LARGE SCALE GENOMIC DNA]</scope>
</reference>
<dbReference type="Proteomes" id="UP000735302">
    <property type="component" value="Unassembled WGS sequence"/>
</dbReference>
<protein>
    <submittedName>
        <fullName evidence="1">Uncharacterized protein</fullName>
    </submittedName>
</protein>
<comment type="caution">
    <text evidence="1">The sequence shown here is derived from an EMBL/GenBank/DDBJ whole genome shotgun (WGS) entry which is preliminary data.</text>
</comment>
<organism evidence="1 2">
    <name type="scientific">Plakobranchus ocellatus</name>
    <dbReference type="NCBI Taxonomy" id="259542"/>
    <lineage>
        <taxon>Eukaryota</taxon>
        <taxon>Metazoa</taxon>
        <taxon>Spiralia</taxon>
        <taxon>Lophotrochozoa</taxon>
        <taxon>Mollusca</taxon>
        <taxon>Gastropoda</taxon>
        <taxon>Heterobranchia</taxon>
        <taxon>Euthyneura</taxon>
        <taxon>Panpulmonata</taxon>
        <taxon>Sacoglossa</taxon>
        <taxon>Placobranchoidea</taxon>
        <taxon>Plakobranchidae</taxon>
        <taxon>Plakobranchus</taxon>
    </lineage>
</organism>
<keyword evidence="2" id="KW-1185">Reference proteome</keyword>
<name>A0AAV4CAT8_9GAST</name>
<proteinExistence type="predicted"/>
<accession>A0AAV4CAT8</accession>
<evidence type="ECO:0000313" key="1">
    <source>
        <dbReference type="EMBL" id="GFO32411.1"/>
    </source>
</evidence>
<dbReference type="EMBL" id="BLXT01006630">
    <property type="protein sequence ID" value="GFO32411.1"/>
    <property type="molecule type" value="Genomic_DNA"/>
</dbReference>
<sequence length="104" mass="11546">MTLDSAILEGDSLVSSGHLKAYQDLSSRDSRDKRVKEAIIVPLRTVVFLLPWCFSCDLIALLHAKNFISSFQNLFMSGLGVEGYRELEPAAEGSCRSQDRLSSH</sequence>
<gene>
    <name evidence="1" type="ORF">PoB_005891600</name>
</gene>
<evidence type="ECO:0000313" key="2">
    <source>
        <dbReference type="Proteomes" id="UP000735302"/>
    </source>
</evidence>